<dbReference type="InterPro" id="IPR006768">
    <property type="entry name" value="Cwf19-like_C_dom-1"/>
</dbReference>
<evidence type="ECO:0000313" key="4">
    <source>
        <dbReference type="Proteomes" id="UP000030693"/>
    </source>
</evidence>
<dbReference type="Pfam" id="PF04677">
    <property type="entry name" value="CwfJ_C_1"/>
    <property type="match status" value="1"/>
</dbReference>
<proteinExistence type="predicted"/>
<dbReference type="CDD" id="cd07380">
    <property type="entry name" value="MPP_CWF19_N"/>
    <property type="match status" value="1"/>
</dbReference>
<feature type="compositionally biased region" description="Low complexity" evidence="1">
    <location>
        <begin position="683"/>
        <end position="707"/>
    </location>
</feature>
<protein>
    <recommendedName>
        <fullName evidence="2">Cwf19-like C-terminal domain-containing protein</fullName>
    </recommendedName>
</protein>
<sequence>MSNAPAQSPARVLVSGAVKGRFKTLFDRVAQLQQKHRFDLLFLTGDPFGEDEEQAELQPYLMGEVEIPVDTYFITHGKMPQSVLSRLGPHGELCPNLTFLGPAGVVTLPSGVKVAYVSGAFFARQAHHSLPAFALDEEMKAAAAAAKNVPFTQREVDVFRNIAANPAFTGVDVLLTSCWPGDLAQHLKDAPPATLPPGDLMVGRLARCIRPRYHFASTSFGEPVFYERLPYRNDRSGAPGPGQGPKSGGRQEHRFGRGRSAPSDAGQLSQGPMRQILPQTACRFYGLADVGNTAKSKWLFAFNLPAVPDPQLPKGTTNCPYPMFGPAPVGFPSQPPGALVNDRRRGGGPHDGPFHDGRPQKFARTGGMAPASALSRPADTGCWFCLSNPGAEKHLVISLGELAYVALAKGALQADHILLTPMSHSGCLNLQAADGAEGADSESGISLSTAIEIEKYKDAIRRAFAKARKRAFFFEVIIPRPSHSGPEPSRFVHAHIQAVPVPASKCDDVMSILSSEIERISGAQLERAHFSEEASLADPLAGESAPEEGWFRQRAIELSTRTTELLAPLASPEVEAPAGSPASGVGYFRCEIPHAADGADPGVFVCPIAGFRFPMQLGRLVAVGALGLDPSRVDWKNCIVPNNIEARQAADFREFFSAFEPTFEEEEAPEEEDAENEQTDDGPAPNEAPAAPAVGEPTAAAAAAASS</sequence>
<dbReference type="GO" id="GO:0061632">
    <property type="term" value="F:RNA lariat debranching enzyme activator activity"/>
    <property type="evidence" value="ECO:0007669"/>
    <property type="project" value="TreeGrafter"/>
</dbReference>
<evidence type="ECO:0000256" key="1">
    <source>
        <dbReference type="SAM" id="MobiDB-lite"/>
    </source>
</evidence>
<feature type="compositionally biased region" description="Acidic residues" evidence="1">
    <location>
        <begin position="662"/>
        <end position="680"/>
    </location>
</feature>
<gene>
    <name evidence="3" type="ORF">H696_00268</name>
</gene>
<dbReference type="eggNOG" id="KOG2476">
    <property type="taxonomic scope" value="Eukaryota"/>
</dbReference>
<dbReference type="Proteomes" id="UP000030693">
    <property type="component" value="Unassembled WGS sequence"/>
</dbReference>
<evidence type="ECO:0000259" key="2">
    <source>
        <dbReference type="Pfam" id="PF04677"/>
    </source>
</evidence>
<dbReference type="EMBL" id="KB932201">
    <property type="protein sequence ID" value="KCV72689.1"/>
    <property type="molecule type" value="Genomic_DNA"/>
</dbReference>
<dbReference type="GO" id="GO:0000398">
    <property type="term" value="P:mRNA splicing, via spliceosome"/>
    <property type="evidence" value="ECO:0007669"/>
    <property type="project" value="TreeGrafter"/>
</dbReference>
<dbReference type="AlphaFoldDB" id="A0A058ZE93"/>
<dbReference type="PANTHER" id="PTHR12072:SF4">
    <property type="entry name" value="CWF19-LIKE PROTEIN 1"/>
    <property type="match status" value="1"/>
</dbReference>
<dbReference type="RefSeq" id="XP_009492390.1">
    <property type="nucleotide sequence ID" value="XM_009494115.1"/>
</dbReference>
<dbReference type="GeneID" id="20524993"/>
<organism evidence="3">
    <name type="scientific">Fonticula alba</name>
    <name type="common">Slime mold</name>
    <dbReference type="NCBI Taxonomy" id="691883"/>
    <lineage>
        <taxon>Eukaryota</taxon>
        <taxon>Rotosphaerida</taxon>
        <taxon>Fonticulaceae</taxon>
        <taxon>Fonticula</taxon>
    </lineage>
</organism>
<evidence type="ECO:0000313" key="3">
    <source>
        <dbReference type="EMBL" id="KCV72689.1"/>
    </source>
</evidence>
<reference evidence="3" key="1">
    <citation type="submission" date="2013-04" db="EMBL/GenBank/DDBJ databases">
        <title>The Genome Sequence of Fonticula alba ATCC 38817.</title>
        <authorList>
            <consortium name="The Broad Institute Genomics Platform"/>
            <person name="Russ C."/>
            <person name="Cuomo C."/>
            <person name="Burger G."/>
            <person name="Gray M.W."/>
            <person name="Holland P.W.H."/>
            <person name="King N."/>
            <person name="Lang F.B.F."/>
            <person name="Roger A.J."/>
            <person name="Ruiz-Trillo I."/>
            <person name="Brown M."/>
            <person name="Walker B."/>
            <person name="Young S."/>
            <person name="Zeng Q."/>
            <person name="Gargeya S."/>
            <person name="Fitzgerald M."/>
            <person name="Haas B."/>
            <person name="Abouelleil A."/>
            <person name="Allen A.W."/>
            <person name="Alvarado L."/>
            <person name="Arachchi H.M."/>
            <person name="Berlin A.M."/>
            <person name="Chapman S.B."/>
            <person name="Gainer-Dewar J."/>
            <person name="Goldberg J."/>
            <person name="Griggs A."/>
            <person name="Gujja S."/>
            <person name="Hansen M."/>
            <person name="Howarth C."/>
            <person name="Imamovic A."/>
            <person name="Ireland A."/>
            <person name="Larimer J."/>
            <person name="McCowan C."/>
            <person name="Murphy C."/>
            <person name="Pearson M."/>
            <person name="Poon T.W."/>
            <person name="Priest M."/>
            <person name="Roberts A."/>
            <person name="Saif S."/>
            <person name="Shea T."/>
            <person name="Sisk P."/>
            <person name="Sykes S."/>
            <person name="Wortman J."/>
            <person name="Nusbaum C."/>
            <person name="Birren B."/>
        </authorList>
    </citation>
    <scope>NUCLEOTIDE SEQUENCE [LARGE SCALE GENOMIC DNA]</scope>
    <source>
        <strain evidence="3">ATCC 38817</strain>
    </source>
</reference>
<accession>A0A058ZE93</accession>
<feature type="region of interest" description="Disordered" evidence="1">
    <location>
        <begin position="231"/>
        <end position="272"/>
    </location>
</feature>
<dbReference type="GO" id="GO:0071014">
    <property type="term" value="C:post-mRNA release spliceosomal complex"/>
    <property type="evidence" value="ECO:0007669"/>
    <property type="project" value="TreeGrafter"/>
</dbReference>
<feature type="region of interest" description="Disordered" evidence="1">
    <location>
        <begin position="660"/>
        <end position="707"/>
    </location>
</feature>
<dbReference type="STRING" id="691883.A0A058ZE93"/>
<dbReference type="PANTHER" id="PTHR12072">
    <property type="entry name" value="CWF19, CELL CYCLE CONTROL PROTEIN"/>
    <property type="match status" value="1"/>
</dbReference>
<feature type="domain" description="Cwf19-like C-terminal" evidence="2">
    <location>
        <begin position="381"/>
        <end position="508"/>
    </location>
</feature>
<name>A0A058ZE93_FONAL</name>
<dbReference type="InterPro" id="IPR040194">
    <property type="entry name" value="Cwf19-like"/>
</dbReference>
<dbReference type="OrthoDB" id="444325at2759"/>
<keyword evidence="4" id="KW-1185">Reference proteome</keyword>